<dbReference type="GO" id="GO:0017069">
    <property type="term" value="F:snRNA binding"/>
    <property type="evidence" value="ECO:0007669"/>
    <property type="project" value="TreeGrafter"/>
</dbReference>
<dbReference type="EMBL" id="JAJSOW010000004">
    <property type="protein sequence ID" value="KAI9191935.1"/>
    <property type="molecule type" value="Genomic_DNA"/>
</dbReference>
<name>A0AAD5JBW5_ACENE</name>
<comment type="similarity">
    <text evidence="1 6">Belongs to the methyltransferase superfamily.</text>
</comment>
<dbReference type="GO" id="GO:0008173">
    <property type="term" value="F:RNA methyltransferase activity"/>
    <property type="evidence" value="ECO:0007669"/>
    <property type="project" value="UniProtKB-UniRule"/>
</dbReference>
<dbReference type="GO" id="GO:0008171">
    <property type="term" value="F:O-methyltransferase activity"/>
    <property type="evidence" value="ECO:0007669"/>
    <property type="project" value="UniProtKB-UniRule"/>
</dbReference>
<evidence type="ECO:0000256" key="3">
    <source>
        <dbReference type="ARBA" id="ARBA00022679"/>
    </source>
</evidence>
<evidence type="ECO:0000259" key="7">
    <source>
        <dbReference type="PROSITE" id="PS51515"/>
    </source>
</evidence>
<keyword evidence="2 6" id="KW-0489">Methyltransferase</keyword>
<reference evidence="8" key="1">
    <citation type="journal article" date="2022" name="Plant J.">
        <title>Strategies of tolerance reflected in two North American maple genomes.</title>
        <authorList>
            <person name="McEvoy S.L."/>
            <person name="Sezen U.U."/>
            <person name="Trouern-Trend A."/>
            <person name="McMahon S.M."/>
            <person name="Schaberg P.G."/>
            <person name="Yang J."/>
            <person name="Wegrzyn J.L."/>
            <person name="Swenson N.G."/>
        </authorList>
    </citation>
    <scope>NUCLEOTIDE SEQUENCE</scope>
    <source>
        <strain evidence="8">91603</strain>
    </source>
</reference>
<dbReference type="EC" id="2.1.1.-" evidence="6"/>
<evidence type="ECO:0000256" key="6">
    <source>
        <dbReference type="RuleBase" id="RU367087"/>
    </source>
</evidence>
<dbReference type="GO" id="GO:0032259">
    <property type="term" value="P:methylation"/>
    <property type="evidence" value="ECO:0007669"/>
    <property type="project" value="UniProtKB-KW"/>
</dbReference>
<organism evidence="8 9">
    <name type="scientific">Acer negundo</name>
    <name type="common">Box elder</name>
    <dbReference type="NCBI Taxonomy" id="4023"/>
    <lineage>
        <taxon>Eukaryota</taxon>
        <taxon>Viridiplantae</taxon>
        <taxon>Streptophyta</taxon>
        <taxon>Embryophyta</taxon>
        <taxon>Tracheophyta</taxon>
        <taxon>Spermatophyta</taxon>
        <taxon>Magnoliopsida</taxon>
        <taxon>eudicotyledons</taxon>
        <taxon>Gunneridae</taxon>
        <taxon>Pentapetalae</taxon>
        <taxon>rosids</taxon>
        <taxon>malvids</taxon>
        <taxon>Sapindales</taxon>
        <taxon>Sapindaceae</taxon>
        <taxon>Hippocastanoideae</taxon>
        <taxon>Acereae</taxon>
        <taxon>Acer</taxon>
    </lineage>
</organism>
<evidence type="ECO:0000313" key="8">
    <source>
        <dbReference type="EMBL" id="KAI9191935.1"/>
    </source>
</evidence>
<dbReference type="InterPro" id="IPR029063">
    <property type="entry name" value="SAM-dependent_MTases_sf"/>
</dbReference>
<dbReference type="AlphaFoldDB" id="A0AAD5JBW5"/>
<dbReference type="PANTHER" id="PTHR12315:SF0">
    <property type="entry name" value="7SK SNRNA METHYLPHOSPHATE CAPPING ENZYME"/>
    <property type="match status" value="1"/>
</dbReference>
<feature type="domain" description="Bin3-type SAM" evidence="7">
    <location>
        <begin position="45"/>
        <end position="305"/>
    </location>
</feature>
<dbReference type="CDD" id="cd02440">
    <property type="entry name" value="AdoMet_MTases"/>
    <property type="match status" value="1"/>
</dbReference>
<keyword evidence="3 6" id="KW-0808">Transferase</keyword>
<evidence type="ECO:0000313" key="9">
    <source>
        <dbReference type="Proteomes" id="UP001064489"/>
    </source>
</evidence>
<dbReference type="InterPro" id="IPR039772">
    <property type="entry name" value="Bin3-like"/>
</dbReference>
<dbReference type="Proteomes" id="UP001064489">
    <property type="component" value="Chromosome 6"/>
</dbReference>
<keyword evidence="4 5" id="KW-0949">S-adenosyl-L-methionine</keyword>
<dbReference type="GO" id="GO:0040031">
    <property type="term" value="P:snRNA modification"/>
    <property type="evidence" value="ECO:0007669"/>
    <property type="project" value="TreeGrafter"/>
</dbReference>
<dbReference type="PROSITE" id="PS51515">
    <property type="entry name" value="BIN3_SAM"/>
    <property type="match status" value="1"/>
</dbReference>
<gene>
    <name evidence="8" type="ORF">LWI28_015732</name>
</gene>
<accession>A0AAD5JBW5</accession>
<dbReference type="PANTHER" id="PTHR12315">
    <property type="entry name" value="BICOID-INTERACTING PROTEIN RELATED"/>
    <property type="match status" value="1"/>
</dbReference>
<reference evidence="8" key="2">
    <citation type="submission" date="2023-02" db="EMBL/GenBank/DDBJ databases">
        <authorList>
            <person name="Swenson N.G."/>
            <person name="Wegrzyn J.L."/>
            <person name="Mcevoy S.L."/>
        </authorList>
    </citation>
    <scope>NUCLEOTIDE SEQUENCE</scope>
    <source>
        <strain evidence="8">91603</strain>
        <tissue evidence="8">Leaf</tissue>
    </source>
</reference>
<evidence type="ECO:0000256" key="5">
    <source>
        <dbReference type="PROSITE-ProRule" id="PRU00848"/>
    </source>
</evidence>
<proteinExistence type="inferred from homology"/>
<evidence type="ECO:0000256" key="2">
    <source>
        <dbReference type="ARBA" id="ARBA00022603"/>
    </source>
</evidence>
<dbReference type="InterPro" id="IPR010675">
    <property type="entry name" value="Bin3_C"/>
</dbReference>
<comment type="caution">
    <text evidence="8">The sequence shown here is derived from an EMBL/GenBank/DDBJ whole genome shotgun (WGS) entry which is preliminary data.</text>
</comment>
<dbReference type="Pfam" id="PF06859">
    <property type="entry name" value="Bin3"/>
    <property type="match status" value="1"/>
</dbReference>
<evidence type="ECO:0000256" key="4">
    <source>
        <dbReference type="ARBA" id="ARBA00022691"/>
    </source>
</evidence>
<evidence type="ECO:0000256" key="1">
    <source>
        <dbReference type="ARBA" id="ARBA00008361"/>
    </source>
</evidence>
<protein>
    <recommendedName>
        <fullName evidence="6">RNA methyltransferase</fullName>
        <ecNumber evidence="6">2.1.1.-</ecNumber>
    </recommendedName>
</protein>
<sequence>MEKNKEDKVVEEMNTNKKRKRKQVFPFGNYRNYYGYRIDEGLDEDPRLKVLKKEWFQGKRCLDIGCNSGLITIQIAKKFHCRSILGIDIDSSVLQWNYSTISISGYASDFGRIEDAHWHLRKFVKMEQDERKCAKASKLDVAEKADDSENGVIASSIKEGVNSREHAPPEERDLSHIVSFRQENFVHSRHTPEKYYDTITCLSVSKWIHLNWGDDGLINSFANIWKLLRPGGTFVLEPQPWKSYEKNRRVSETTAINYSNIMFHPDQFQEILLDKIGFRTVEDISSGCLSGSKTGFDRPIFAFHK</sequence>
<keyword evidence="9" id="KW-1185">Reference proteome</keyword>
<dbReference type="SUPFAM" id="SSF53335">
    <property type="entry name" value="S-adenosyl-L-methionine-dependent methyltransferases"/>
    <property type="match status" value="1"/>
</dbReference>
<dbReference type="InterPro" id="IPR024160">
    <property type="entry name" value="BIN3_SAM-bd_dom"/>
</dbReference>
<dbReference type="Gene3D" id="3.40.50.150">
    <property type="entry name" value="Vaccinia Virus protein VP39"/>
    <property type="match status" value="1"/>
</dbReference>